<protein>
    <submittedName>
        <fullName evidence="9">B3 DNA binding domain</fullName>
    </submittedName>
</protein>
<keyword evidence="6" id="KW-0175">Coiled coil</keyword>
<feature type="region of interest" description="Disordered" evidence="7">
    <location>
        <begin position="188"/>
        <end position="207"/>
    </location>
</feature>
<evidence type="ECO:0000256" key="4">
    <source>
        <dbReference type="ARBA" id="ARBA00023163"/>
    </source>
</evidence>
<evidence type="ECO:0000256" key="7">
    <source>
        <dbReference type="SAM" id="MobiDB-lite"/>
    </source>
</evidence>
<keyword evidence="2" id="KW-0805">Transcription regulation</keyword>
<dbReference type="Gene3D" id="2.40.330.10">
    <property type="entry name" value="DNA-binding pseudobarrel domain"/>
    <property type="match status" value="2"/>
</dbReference>
<evidence type="ECO:0000259" key="8">
    <source>
        <dbReference type="PROSITE" id="PS50863"/>
    </source>
</evidence>
<organism evidence="9 10">
    <name type="scientific">Dillenia turbinata</name>
    <dbReference type="NCBI Taxonomy" id="194707"/>
    <lineage>
        <taxon>Eukaryota</taxon>
        <taxon>Viridiplantae</taxon>
        <taxon>Streptophyta</taxon>
        <taxon>Embryophyta</taxon>
        <taxon>Tracheophyta</taxon>
        <taxon>Spermatophyta</taxon>
        <taxon>Magnoliopsida</taxon>
        <taxon>eudicotyledons</taxon>
        <taxon>Gunneridae</taxon>
        <taxon>Pentapetalae</taxon>
        <taxon>Dilleniales</taxon>
        <taxon>Dilleniaceae</taxon>
        <taxon>Dillenia</taxon>
    </lineage>
</organism>
<reference evidence="9 10" key="1">
    <citation type="submission" date="2023-12" db="EMBL/GenBank/DDBJ databases">
        <title>A high-quality genome assembly for Dillenia turbinata (Dilleniales).</title>
        <authorList>
            <person name="Chanderbali A."/>
        </authorList>
    </citation>
    <scope>NUCLEOTIDE SEQUENCE [LARGE SCALE GENOMIC DNA]</scope>
    <source>
        <strain evidence="9">LSX21</strain>
        <tissue evidence="9">Leaf</tissue>
    </source>
</reference>
<keyword evidence="10" id="KW-1185">Reference proteome</keyword>
<comment type="subcellular location">
    <subcellularLocation>
        <location evidence="1">Nucleus</location>
    </subcellularLocation>
</comment>
<keyword evidence="3" id="KW-0238">DNA-binding</keyword>
<dbReference type="GO" id="GO:0003677">
    <property type="term" value="F:DNA binding"/>
    <property type="evidence" value="ECO:0007669"/>
    <property type="project" value="UniProtKB-KW"/>
</dbReference>
<dbReference type="SUPFAM" id="SSF101936">
    <property type="entry name" value="DNA-binding pseudobarrel domain"/>
    <property type="match status" value="2"/>
</dbReference>
<dbReference type="EMBL" id="JBAMMX010000024">
    <property type="protein sequence ID" value="KAK6916466.1"/>
    <property type="molecule type" value="Genomic_DNA"/>
</dbReference>
<dbReference type="PANTHER" id="PTHR31391:SF99">
    <property type="entry name" value="B3 DOMAIN-CONTAINING PROTEIN OS06G0194400"/>
    <property type="match status" value="1"/>
</dbReference>
<comment type="caution">
    <text evidence="9">The sequence shown here is derived from an EMBL/GenBank/DDBJ whole genome shotgun (WGS) entry which is preliminary data.</text>
</comment>
<dbReference type="Pfam" id="PF02362">
    <property type="entry name" value="B3"/>
    <property type="match status" value="2"/>
</dbReference>
<dbReference type="AlphaFoldDB" id="A0AAN8US27"/>
<dbReference type="Proteomes" id="UP001370490">
    <property type="component" value="Unassembled WGS sequence"/>
</dbReference>
<proteinExistence type="predicted"/>
<accession>A0AAN8US27</accession>
<evidence type="ECO:0000256" key="5">
    <source>
        <dbReference type="ARBA" id="ARBA00023242"/>
    </source>
</evidence>
<evidence type="ECO:0000313" key="10">
    <source>
        <dbReference type="Proteomes" id="UP001370490"/>
    </source>
</evidence>
<dbReference type="PANTHER" id="PTHR31391">
    <property type="entry name" value="B3 DOMAIN-CONTAINING PROTEIN OS11G0197600-RELATED"/>
    <property type="match status" value="1"/>
</dbReference>
<dbReference type="SMART" id="SM01019">
    <property type="entry name" value="B3"/>
    <property type="match status" value="2"/>
</dbReference>
<feature type="coiled-coil region" evidence="6">
    <location>
        <begin position="4"/>
        <end position="34"/>
    </location>
</feature>
<keyword evidence="4" id="KW-0804">Transcription</keyword>
<dbReference type="InterPro" id="IPR044837">
    <property type="entry name" value="REM16-like"/>
</dbReference>
<dbReference type="GO" id="GO:0005634">
    <property type="term" value="C:nucleus"/>
    <property type="evidence" value="ECO:0007669"/>
    <property type="project" value="UniProtKB-SubCell"/>
</dbReference>
<feature type="domain" description="TF-B3" evidence="8">
    <location>
        <begin position="88"/>
        <end position="183"/>
    </location>
</feature>
<dbReference type="InterPro" id="IPR015300">
    <property type="entry name" value="DNA-bd_pseudobarrel_sf"/>
</dbReference>
<evidence type="ECO:0000256" key="6">
    <source>
        <dbReference type="SAM" id="Coils"/>
    </source>
</evidence>
<evidence type="ECO:0000256" key="3">
    <source>
        <dbReference type="ARBA" id="ARBA00023125"/>
    </source>
</evidence>
<gene>
    <name evidence="9" type="ORF">RJ641_019327</name>
</gene>
<dbReference type="CDD" id="cd10017">
    <property type="entry name" value="B3_DNA"/>
    <property type="match status" value="2"/>
</dbReference>
<evidence type="ECO:0000256" key="2">
    <source>
        <dbReference type="ARBA" id="ARBA00023015"/>
    </source>
</evidence>
<dbReference type="PROSITE" id="PS50863">
    <property type="entry name" value="B3"/>
    <property type="match status" value="2"/>
</dbReference>
<feature type="domain" description="TF-B3" evidence="8">
    <location>
        <begin position="344"/>
        <end position="435"/>
    </location>
</feature>
<evidence type="ECO:0000313" key="9">
    <source>
        <dbReference type="EMBL" id="KAK6916466.1"/>
    </source>
</evidence>
<keyword evidence="5" id="KW-0539">Nucleus</keyword>
<name>A0AAN8US27_9MAGN</name>
<sequence length="435" mass="50019">MVGIDYEERRKQRLEENKKRMEELNLKKLSLNLKAVSTPVVSIEPLWRPRSYRRRGLDRVYASDQDRIYAIERANEVLSGLNPDFPSFVKAMLQSHVTSPFWLGLPVQFCKDYLPKREEIMMLVDEDGKETPTKYLAHKTGLSGGWRGFSLDHELADGDALVFQLIDCITFKVKCLVYIIRADGFTNGDEDEDTENGHSDSSTNPAKARFVLGERKMVGIDYEERRRQRVEENKRRMEQLNLKKLALSLKHVSTPKPKGQMKPRALRSPVDISAVRRSSRLVDKPLPSYKDEPTEPVGRPRKFGYVSKYRDLSNRVYASDEEREYAFSKAVEVEQGLEPGFPSFVKPMTQSHVTGGFWLGLPTDFCRKNLPKRDETIMLVDEDGYETPTKYLAQKTGLSAGWRGFSIDHKLVDGDALVFQLIDRTTFKVIPLFRQ</sequence>
<evidence type="ECO:0000256" key="1">
    <source>
        <dbReference type="ARBA" id="ARBA00004123"/>
    </source>
</evidence>
<dbReference type="InterPro" id="IPR003340">
    <property type="entry name" value="B3_DNA-bd"/>
</dbReference>